<evidence type="ECO:0000313" key="1">
    <source>
        <dbReference type="EMBL" id="KVI03021.1"/>
    </source>
</evidence>
<proteinExistence type="predicted"/>
<reference evidence="1 2" key="1">
    <citation type="journal article" date="2016" name="Sci. Rep.">
        <title>The genome sequence of the outbreeding globe artichoke constructed de novo incorporating a phase-aware low-pass sequencing strategy of F1 progeny.</title>
        <authorList>
            <person name="Scaglione D."/>
            <person name="Reyes-Chin-Wo S."/>
            <person name="Acquadro A."/>
            <person name="Froenicke L."/>
            <person name="Portis E."/>
            <person name="Beitel C."/>
            <person name="Tirone M."/>
            <person name="Mauro R."/>
            <person name="Lo Monaco A."/>
            <person name="Mauromicale G."/>
            <person name="Faccioli P."/>
            <person name="Cattivelli L."/>
            <person name="Rieseberg L."/>
            <person name="Michelmore R."/>
            <person name="Lanteri S."/>
        </authorList>
    </citation>
    <scope>NUCLEOTIDE SEQUENCE [LARGE SCALE GENOMIC DNA]</scope>
    <source>
        <strain evidence="1">2C</strain>
    </source>
</reference>
<feature type="non-terminal residue" evidence="1">
    <location>
        <position position="1"/>
    </location>
</feature>
<comment type="caution">
    <text evidence="1">The sequence shown here is derived from an EMBL/GenBank/DDBJ whole genome shotgun (WGS) entry which is preliminary data.</text>
</comment>
<evidence type="ECO:0000313" key="2">
    <source>
        <dbReference type="Proteomes" id="UP000243975"/>
    </source>
</evidence>
<accession>A0A103Y5T1</accession>
<dbReference type="AlphaFoldDB" id="A0A103Y5T1"/>
<gene>
    <name evidence="1" type="ORF">Ccrd_018688</name>
</gene>
<name>A0A103Y5T1_CYNCS</name>
<sequence>MKKVQDYTDDPNYDSLAGFWGVMNQPCFGIIPVIPVSRFLNFFRYLSKNSTIHCPRIVAARNTAVFVNGRELNEKYLDLLACRGLPMTKDRSYVIEISGKVVDEDTRKELDSLGKLAPTVKHGFGMKIPKAIAK</sequence>
<dbReference type="STRING" id="59895.A0A103Y5T1"/>
<dbReference type="Gramene" id="KVI03021">
    <property type="protein sequence ID" value="KVI03021"/>
    <property type="gene ID" value="Ccrd_018688"/>
</dbReference>
<keyword evidence="2" id="KW-1185">Reference proteome</keyword>
<protein>
    <submittedName>
        <fullName evidence="1">Uncharacterized protein</fullName>
    </submittedName>
</protein>
<dbReference type="EMBL" id="LEKV01002594">
    <property type="protein sequence ID" value="KVI03021.1"/>
    <property type="molecule type" value="Genomic_DNA"/>
</dbReference>
<dbReference type="Proteomes" id="UP000243975">
    <property type="component" value="Unassembled WGS sequence"/>
</dbReference>
<organism evidence="1 2">
    <name type="scientific">Cynara cardunculus var. scolymus</name>
    <name type="common">Globe artichoke</name>
    <name type="synonym">Cynara scolymus</name>
    <dbReference type="NCBI Taxonomy" id="59895"/>
    <lineage>
        <taxon>Eukaryota</taxon>
        <taxon>Viridiplantae</taxon>
        <taxon>Streptophyta</taxon>
        <taxon>Embryophyta</taxon>
        <taxon>Tracheophyta</taxon>
        <taxon>Spermatophyta</taxon>
        <taxon>Magnoliopsida</taxon>
        <taxon>eudicotyledons</taxon>
        <taxon>Gunneridae</taxon>
        <taxon>Pentapetalae</taxon>
        <taxon>asterids</taxon>
        <taxon>campanulids</taxon>
        <taxon>Asterales</taxon>
        <taxon>Asteraceae</taxon>
        <taxon>Carduoideae</taxon>
        <taxon>Cardueae</taxon>
        <taxon>Carduinae</taxon>
        <taxon>Cynara</taxon>
    </lineage>
</organism>